<organism evidence="2 3">
    <name type="scientific">Aliigemmobacter aestuarii</name>
    <dbReference type="NCBI Taxonomy" id="1445661"/>
    <lineage>
        <taxon>Bacteria</taxon>
        <taxon>Pseudomonadati</taxon>
        <taxon>Pseudomonadota</taxon>
        <taxon>Alphaproteobacteria</taxon>
        <taxon>Rhodobacterales</taxon>
        <taxon>Paracoccaceae</taxon>
        <taxon>Aliigemmobacter</taxon>
    </lineage>
</organism>
<keyword evidence="1" id="KW-0812">Transmembrane</keyword>
<gene>
    <name evidence="2" type="ORF">E7811_08710</name>
</gene>
<keyword evidence="1" id="KW-1133">Transmembrane helix</keyword>
<dbReference type="Proteomes" id="UP000309450">
    <property type="component" value="Unassembled WGS sequence"/>
</dbReference>
<dbReference type="EMBL" id="SSND01000001">
    <property type="protein sequence ID" value="THD85753.1"/>
    <property type="molecule type" value="Genomic_DNA"/>
</dbReference>
<dbReference type="OrthoDB" id="7689749at2"/>
<keyword evidence="3" id="KW-1185">Reference proteome</keyword>
<dbReference type="AlphaFoldDB" id="A0A4S3MUA7"/>
<proteinExistence type="predicted"/>
<feature type="transmembrane region" description="Helical" evidence="1">
    <location>
        <begin position="43"/>
        <end position="63"/>
    </location>
</feature>
<evidence type="ECO:0000313" key="2">
    <source>
        <dbReference type="EMBL" id="THD85753.1"/>
    </source>
</evidence>
<evidence type="ECO:0000256" key="1">
    <source>
        <dbReference type="SAM" id="Phobius"/>
    </source>
</evidence>
<evidence type="ECO:0000313" key="3">
    <source>
        <dbReference type="Proteomes" id="UP000309450"/>
    </source>
</evidence>
<name>A0A4S3MUA7_9RHOB</name>
<feature type="transmembrane region" description="Helical" evidence="1">
    <location>
        <begin position="12"/>
        <end position="31"/>
    </location>
</feature>
<comment type="caution">
    <text evidence="2">The sequence shown here is derived from an EMBL/GenBank/DDBJ whole genome shotgun (WGS) entry which is preliminary data.</text>
</comment>
<protein>
    <submittedName>
        <fullName evidence="2">Uncharacterized protein</fullName>
    </submittedName>
</protein>
<reference evidence="2 3" key="1">
    <citation type="submission" date="2019-04" db="EMBL/GenBank/DDBJ databases">
        <title>Draft genome sequence of Gemmobacter aestuarii sp. nov.</title>
        <authorList>
            <person name="Hameed A."/>
            <person name="Lin S.-Y."/>
            <person name="Shahina M."/>
            <person name="Lai W.-A."/>
            <person name="Young C.-C."/>
        </authorList>
    </citation>
    <scope>NUCLEOTIDE SEQUENCE [LARGE SCALE GENOMIC DNA]</scope>
    <source>
        <strain evidence="2 3">CC-PW-75</strain>
    </source>
</reference>
<accession>A0A4S3MUA7</accession>
<dbReference type="RefSeq" id="WP_136394124.1">
    <property type="nucleotide sequence ID" value="NZ_SSND01000001.1"/>
</dbReference>
<sequence length="72" mass="7777">MNRFGPSRGEWWFRLALSVAGLALLSALLAIRGLPEGPGLVEVVGLAGAFFGGTLVLSIRALWRDRARKREG</sequence>
<keyword evidence="1" id="KW-0472">Membrane</keyword>